<dbReference type="RefSeq" id="WP_345101303.1">
    <property type="nucleotide sequence ID" value="NZ_BAABCV010000003.1"/>
</dbReference>
<dbReference type="Gene3D" id="3.40.50.1820">
    <property type="entry name" value="alpha/beta hydrolase"/>
    <property type="match status" value="1"/>
</dbReference>
<organism evidence="1 2">
    <name type="scientific">Mucilaginibacter panaciglaebae</name>
    <dbReference type="NCBI Taxonomy" id="502331"/>
    <lineage>
        <taxon>Bacteria</taxon>
        <taxon>Pseudomonadati</taxon>
        <taxon>Bacteroidota</taxon>
        <taxon>Sphingobacteriia</taxon>
        <taxon>Sphingobacteriales</taxon>
        <taxon>Sphingobacteriaceae</taxon>
        <taxon>Mucilaginibacter</taxon>
    </lineage>
</organism>
<dbReference type="SUPFAM" id="SSF53474">
    <property type="entry name" value="alpha/beta-Hydrolases"/>
    <property type="match status" value="1"/>
</dbReference>
<evidence type="ECO:0000313" key="2">
    <source>
        <dbReference type="Proteomes" id="UP001500841"/>
    </source>
</evidence>
<proteinExistence type="predicted"/>
<reference evidence="2" key="1">
    <citation type="journal article" date="2019" name="Int. J. Syst. Evol. Microbiol.">
        <title>The Global Catalogue of Microorganisms (GCM) 10K type strain sequencing project: providing services to taxonomists for standard genome sequencing and annotation.</title>
        <authorList>
            <consortium name="The Broad Institute Genomics Platform"/>
            <consortium name="The Broad Institute Genome Sequencing Center for Infectious Disease"/>
            <person name="Wu L."/>
            <person name="Ma J."/>
        </authorList>
    </citation>
    <scope>NUCLEOTIDE SEQUENCE [LARGE SCALE GENOMIC DNA]</scope>
    <source>
        <strain evidence="2">JCM 17085</strain>
    </source>
</reference>
<evidence type="ECO:0000313" key="1">
    <source>
        <dbReference type="EMBL" id="GAA4090053.1"/>
    </source>
</evidence>
<dbReference type="InterPro" id="IPR029058">
    <property type="entry name" value="AB_hydrolase_fold"/>
</dbReference>
<dbReference type="EMBL" id="BAABCV010000003">
    <property type="protein sequence ID" value="GAA4090053.1"/>
    <property type="molecule type" value="Genomic_DNA"/>
</dbReference>
<dbReference type="Proteomes" id="UP001500841">
    <property type="component" value="Unassembled WGS sequence"/>
</dbReference>
<comment type="caution">
    <text evidence="1">The sequence shown here is derived from an EMBL/GenBank/DDBJ whole genome shotgun (WGS) entry which is preliminary data.</text>
</comment>
<keyword evidence="2" id="KW-1185">Reference proteome</keyword>
<protein>
    <recommendedName>
        <fullName evidence="3">Pimeloyl-ACP methyl ester carboxylesterase</fullName>
    </recommendedName>
</protein>
<sequence length="217" mass="24963">MNKIFLIAGLGADTRLYNNIDLGENHDITPIDWIEPNETDTLYTYAQKLIHQYFITNNSIVIGVSLGGMLAIEMAKQLKLNKIILISTIKTVKEEPLFFKFLRTIPIHKLFTGRMLGRLGFFLRPIFGDMNEQEVWLFNDMVQKSSPKFLKWAFDAALKFDNDVILPNVYHLIGDKDLLFDYKKISNAIVVKGGTHIMVFDKAKQINKILKGILRKK</sequence>
<accession>A0ABP7WIW7</accession>
<name>A0ABP7WIW7_9SPHI</name>
<gene>
    <name evidence="1" type="ORF">GCM10022392_09400</name>
</gene>
<evidence type="ECO:0008006" key="3">
    <source>
        <dbReference type="Google" id="ProtNLM"/>
    </source>
</evidence>